<organism evidence="2">
    <name type="scientific">Arundo donax</name>
    <name type="common">Giant reed</name>
    <name type="synonym">Donax arundinaceus</name>
    <dbReference type="NCBI Taxonomy" id="35708"/>
    <lineage>
        <taxon>Eukaryota</taxon>
        <taxon>Viridiplantae</taxon>
        <taxon>Streptophyta</taxon>
        <taxon>Embryophyta</taxon>
        <taxon>Tracheophyta</taxon>
        <taxon>Spermatophyta</taxon>
        <taxon>Magnoliopsida</taxon>
        <taxon>Liliopsida</taxon>
        <taxon>Poales</taxon>
        <taxon>Poaceae</taxon>
        <taxon>PACMAD clade</taxon>
        <taxon>Arundinoideae</taxon>
        <taxon>Arundineae</taxon>
        <taxon>Arundo</taxon>
    </lineage>
</organism>
<proteinExistence type="predicted"/>
<feature type="chain" id="PRO_5002043734" evidence="1">
    <location>
        <begin position="27"/>
        <end position="94"/>
    </location>
</feature>
<feature type="signal peptide" evidence="1">
    <location>
        <begin position="1"/>
        <end position="26"/>
    </location>
</feature>
<protein>
    <submittedName>
        <fullName evidence="2">Uncharacterized protein</fullName>
    </submittedName>
</protein>
<accession>A0A0A8ZZX7</accession>
<keyword evidence="1" id="KW-0732">Signal</keyword>
<sequence>MALCGGGRVAVLAVLLLSLTVTALIASPPCAAARVLLAGGETQEVGSGKKEGGPVAATAAESGFRGSPDFAGRRTAAGNVVRVLGSVPSPGVGH</sequence>
<name>A0A0A8ZZX7_ARUDO</name>
<reference evidence="2" key="1">
    <citation type="submission" date="2014-09" db="EMBL/GenBank/DDBJ databases">
        <authorList>
            <person name="Magalhaes I.L.F."/>
            <person name="Oliveira U."/>
            <person name="Santos F.R."/>
            <person name="Vidigal T.H.D.A."/>
            <person name="Brescovit A.D."/>
            <person name="Santos A.J."/>
        </authorList>
    </citation>
    <scope>NUCLEOTIDE SEQUENCE</scope>
    <source>
        <tissue evidence="2">Shoot tissue taken approximately 20 cm above the soil surface</tissue>
    </source>
</reference>
<dbReference type="AlphaFoldDB" id="A0A0A8ZZX7"/>
<dbReference type="EMBL" id="GBRH01255590">
    <property type="protein sequence ID" value="JAD42305.1"/>
    <property type="molecule type" value="Transcribed_RNA"/>
</dbReference>
<reference evidence="2" key="2">
    <citation type="journal article" date="2015" name="Data Brief">
        <title>Shoot transcriptome of the giant reed, Arundo donax.</title>
        <authorList>
            <person name="Barrero R.A."/>
            <person name="Guerrero F.D."/>
            <person name="Moolhuijzen P."/>
            <person name="Goolsby J.A."/>
            <person name="Tidwell J."/>
            <person name="Bellgard S.E."/>
            <person name="Bellgard M.I."/>
        </authorList>
    </citation>
    <scope>NUCLEOTIDE SEQUENCE</scope>
    <source>
        <tissue evidence="2">Shoot tissue taken approximately 20 cm above the soil surface</tissue>
    </source>
</reference>
<evidence type="ECO:0000256" key="1">
    <source>
        <dbReference type="SAM" id="SignalP"/>
    </source>
</evidence>
<evidence type="ECO:0000313" key="2">
    <source>
        <dbReference type="EMBL" id="JAD42305.1"/>
    </source>
</evidence>